<dbReference type="EMBL" id="JAVXUO010001376">
    <property type="protein sequence ID" value="KAK2982917.1"/>
    <property type="molecule type" value="Genomic_DNA"/>
</dbReference>
<dbReference type="Gene3D" id="3.90.1320.10">
    <property type="entry name" value="Outer-capsid protein sigma 3, large lobe"/>
    <property type="match status" value="2"/>
</dbReference>
<dbReference type="Pfam" id="PF03080">
    <property type="entry name" value="Neprosin"/>
    <property type="match status" value="4"/>
</dbReference>
<organism evidence="3 4">
    <name type="scientific">Escallonia rubra</name>
    <dbReference type="NCBI Taxonomy" id="112253"/>
    <lineage>
        <taxon>Eukaryota</taxon>
        <taxon>Viridiplantae</taxon>
        <taxon>Streptophyta</taxon>
        <taxon>Embryophyta</taxon>
        <taxon>Tracheophyta</taxon>
        <taxon>Spermatophyta</taxon>
        <taxon>Magnoliopsida</taxon>
        <taxon>eudicotyledons</taxon>
        <taxon>Gunneridae</taxon>
        <taxon>Pentapetalae</taxon>
        <taxon>asterids</taxon>
        <taxon>campanulids</taxon>
        <taxon>Escalloniales</taxon>
        <taxon>Escalloniaceae</taxon>
        <taxon>Escallonia</taxon>
    </lineage>
</organism>
<evidence type="ECO:0000313" key="3">
    <source>
        <dbReference type="EMBL" id="KAK2982917.1"/>
    </source>
</evidence>
<dbReference type="AlphaFoldDB" id="A0AA88R8D3"/>
<keyword evidence="1" id="KW-0732">Signal</keyword>
<feature type="chain" id="PRO_5041692318" description="Neprosin PEP catalytic domain-containing protein" evidence="1">
    <location>
        <begin position="17"/>
        <end position="724"/>
    </location>
</feature>
<accession>A0AA88R8D3</accession>
<dbReference type="PROSITE" id="PS52045">
    <property type="entry name" value="NEPROSIN_PEP_CD"/>
    <property type="match status" value="2"/>
</dbReference>
<protein>
    <recommendedName>
        <fullName evidence="2">Neprosin PEP catalytic domain-containing protein</fullName>
    </recommendedName>
</protein>
<dbReference type="InterPro" id="IPR053168">
    <property type="entry name" value="Glutamic_endopeptidase"/>
</dbReference>
<gene>
    <name evidence="3" type="ORF">RJ640_006331</name>
</gene>
<feature type="non-terminal residue" evidence="3">
    <location>
        <position position="1"/>
    </location>
</feature>
<proteinExistence type="predicted"/>
<dbReference type="InterPro" id="IPR025521">
    <property type="entry name" value="Neprosin_propep"/>
</dbReference>
<name>A0AA88R8D3_9ASTE</name>
<comment type="caution">
    <text evidence="3">The sequence shown here is derived from an EMBL/GenBank/DDBJ whole genome shotgun (WGS) entry which is preliminary data.</text>
</comment>
<dbReference type="Pfam" id="PF14365">
    <property type="entry name" value="Neprosin_AP"/>
    <property type="match status" value="1"/>
</dbReference>
<feature type="domain" description="Neprosin PEP catalytic" evidence="2">
    <location>
        <begin position="459"/>
        <end position="723"/>
    </location>
</feature>
<evidence type="ECO:0000313" key="4">
    <source>
        <dbReference type="Proteomes" id="UP001187471"/>
    </source>
</evidence>
<keyword evidence="4" id="KW-1185">Reference proteome</keyword>
<dbReference type="PANTHER" id="PTHR31589:SF111">
    <property type="entry name" value="NEPROSIN DOMAIN-CONTAINING PROTEIN"/>
    <property type="match status" value="1"/>
</dbReference>
<dbReference type="Proteomes" id="UP001187471">
    <property type="component" value="Unassembled WGS sequence"/>
</dbReference>
<dbReference type="PANTHER" id="PTHR31589">
    <property type="entry name" value="PROTEIN, PUTATIVE (DUF239)-RELATED-RELATED"/>
    <property type="match status" value="1"/>
</dbReference>
<sequence length="724" mass="82054">TLLLVVTSIGVTHGVAEDVSDARPKVSIVERRHVVKSIRSGDGDIIDCIDIYKQPALDHPALANHTIQMKPSYVRRMEPITITASDKSLMKEDSPVILTSQLWHKNGSCPKGTIPIRRTRKKDVLESNKFRSYGRKEPIHHAKHYVDQKSTRLAQGNHSVNPNVYGDNKTRLFVYWTADGSRKTGCFDLTCPGFVQTNHDIALGAAIYPISNPNGLPYEITIHIYQDPNTKNWWLQYGERINIGYWPPELFNALRYQAVTVQWGGEVYSSKVGIHPNHTATAMGSGQFPDFIFGTSGSIKRMRISENSHELKFPEWVNSHTDEYDCYNVLYHGDYVQDPEFYYGGPGRKDDSISRRKVLEVKWRKTNPHKRHAVKSIHSEDGDIIDCIDIYKQPALDHPALKNHSIQVNPSLYGDRQTRIFVYWTVDGSRNTGCFDLTCPGFVQTSHVIALGAAMSQISNPDDLPYVLIVHIRKWGGEVYSSKVGVHPHTATAMGSGRYSDNILKNSGYITGMRVSENSQELQFPEPVYAHSDEYQCYDFYYIKDYVPDPEFYYGGPGCFDLTCPGFVQTNHEIALGSAISSISTPNGVPYEIVVYIFKDPFTNNWWVQVGEKILGYFPPELFDSLKYQAVVVQWGGEVYSSKVGVHPHTATAMGSGEYADWLARNSGYIRNMRISDNSQDSKFPEAVSTHTDEYDCYDFYYLDDEDYVDDPEFYFGGPGRNER</sequence>
<evidence type="ECO:0000256" key="1">
    <source>
        <dbReference type="SAM" id="SignalP"/>
    </source>
</evidence>
<feature type="domain" description="Neprosin PEP catalytic" evidence="2">
    <location>
        <begin position="89"/>
        <end position="350"/>
    </location>
</feature>
<reference evidence="3" key="1">
    <citation type="submission" date="2022-12" db="EMBL/GenBank/DDBJ databases">
        <title>Draft genome assemblies for two species of Escallonia (Escalloniales).</title>
        <authorList>
            <person name="Chanderbali A."/>
            <person name="Dervinis C."/>
            <person name="Anghel I."/>
            <person name="Soltis D."/>
            <person name="Soltis P."/>
            <person name="Zapata F."/>
        </authorList>
    </citation>
    <scope>NUCLEOTIDE SEQUENCE</scope>
    <source>
        <strain evidence="3">UCBG92.1500</strain>
        <tissue evidence="3">Leaf</tissue>
    </source>
</reference>
<feature type="signal peptide" evidence="1">
    <location>
        <begin position="1"/>
        <end position="16"/>
    </location>
</feature>
<evidence type="ECO:0000259" key="2">
    <source>
        <dbReference type="PROSITE" id="PS52045"/>
    </source>
</evidence>
<dbReference type="InterPro" id="IPR004314">
    <property type="entry name" value="Neprosin"/>
</dbReference>